<accession>A0ACB9PVK0</accession>
<reference evidence="1 2" key="1">
    <citation type="journal article" date="2022" name="DNA Res.">
        <title>Chromosomal-level genome assembly of the orchid tree Bauhinia variegata (Leguminosae; Cercidoideae) supports the allotetraploid origin hypothesis of Bauhinia.</title>
        <authorList>
            <person name="Zhong Y."/>
            <person name="Chen Y."/>
            <person name="Zheng D."/>
            <person name="Pang J."/>
            <person name="Liu Y."/>
            <person name="Luo S."/>
            <person name="Meng S."/>
            <person name="Qian L."/>
            <person name="Wei D."/>
            <person name="Dai S."/>
            <person name="Zhou R."/>
        </authorList>
    </citation>
    <scope>NUCLEOTIDE SEQUENCE [LARGE SCALE GENOMIC DNA]</scope>
    <source>
        <strain evidence="1">BV-YZ2020</strain>
    </source>
</reference>
<evidence type="ECO:0000313" key="1">
    <source>
        <dbReference type="EMBL" id="KAI4352548.1"/>
    </source>
</evidence>
<protein>
    <submittedName>
        <fullName evidence="1">Uncharacterized protein</fullName>
    </submittedName>
</protein>
<proteinExistence type="predicted"/>
<name>A0ACB9PVK0_BAUVA</name>
<dbReference type="EMBL" id="CM039428">
    <property type="protein sequence ID" value="KAI4352548.1"/>
    <property type="molecule type" value="Genomic_DNA"/>
</dbReference>
<gene>
    <name evidence="1" type="ORF">L6164_006787</name>
</gene>
<dbReference type="Proteomes" id="UP000828941">
    <property type="component" value="Chromosome 3"/>
</dbReference>
<keyword evidence="2" id="KW-1185">Reference proteome</keyword>
<organism evidence="1 2">
    <name type="scientific">Bauhinia variegata</name>
    <name type="common">Purple orchid tree</name>
    <name type="synonym">Phanera variegata</name>
    <dbReference type="NCBI Taxonomy" id="167791"/>
    <lineage>
        <taxon>Eukaryota</taxon>
        <taxon>Viridiplantae</taxon>
        <taxon>Streptophyta</taxon>
        <taxon>Embryophyta</taxon>
        <taxon>Tracheophyta</taxon>
        <taxon>Spermatophyta</taxon>
        <taxon>Magnoliopsida</taxon>
        <taxon>eudicotyledons</taxon>
        <taxon>Gunneridae</taxon>
        <taxon>Pentapetalae</taxon>
        <taxon>rosids</taxon>
        <taxon>fabids</taxon>
        <taxon>Fabales</taxon>
        <taxon>Fabaceae</taxon>
        <taxon>Cercidoideae</taxon>
        <taxon>Cercideae</taxon>
        <taxon>Bauhiniinae</taxon>
        <taxon>Bauhinia</taxon>
    </lineage>
</organism>
<evidence type="ECO:0000313" key="2">
    <source>
        <dbReference type="Proteomes" id="UP000828941"/>
    </source>
</evidence>
<comment type="caution">
    <text evidence="1">The sequence shown here is derived from an EMBL/GenBank/DDBJ whole genome shotgun (WGS) entry which is preliminary data.</text>
</comment>
<sequence>MQPHHCSFQGIGQIIGWKVCWRNWEVAHARGMALAVHAQKKKPSGLISGMRNSSMQRGHKPQMPRIKGHDEAVADGSGMEEAKSQAQAVEYLSGSSRSS</sequence>